<feature type="signal peptide" evidence="1">
    <location>
        <begin position="1"/>
        <end position="25"/>
    </location>
</feature>
<evidence type="ECO:0000256" key="1">
    <source>
        <dbReference type="SAM" id="SignalP"/>
    </source>
</evidence>
<accession>A0A9W8QHD7</accession>
<proteinExistence type="predicted"/>
<dbReference type="AlphaFoldDB" id="A0A9W8QHD7"/>
<sequence>MKLTLALSAVLQLATLAAANKAVDAIKIIAPGSVSCPPSEAAECRTADQAATPLIKAMAAYKLETANEIAAVLALMAFESVDFRYKHNVYPGRPGQGTANMQMANYNLLYAKSLDGVKDKVADVESVDGLAPDKLNYILSLVQPDEHNFASGPWFLTTQCPKAVRDALQKNIDAGFAAYMACVGIDIINHRPIPKHPHEPEDEDDMQSARAHGDLCLVTGNPVDDPGHSEDCLFINVQAPSNAKEKSNLPVFVYVSGDGYENTRADSNVNATHLLENNGMNFVVITFNYRVGPYGFLIKGNNTSTNNGIRDQVKALDWVNNFIHHFGGDPKHVVIGGSGIGAQNVLILLTMQKSSNHRFTGIIAESPSFAPMLNMTEADVRYREFVKQVGCDGTTEYGLLSRSPIENGEDSSLECMRKLSAEEIQAASRNATLSNLKVPPWDPWLPLIDDDVIVDTISNNFGQSHYARVPFMIGNIVNNSPEFAYHRGSTTEDSIEYMHALYPNLLPKDLEEIGPMYPKHTLKHGQGPETISNAHQDSRYTCPALFAAEVMKQEGIDSAWLYLWQVEEREIQDAVVRQNIETATLWGRPAVSFSPGRYSEGGVNEDVPFLKQRYWTSFVKSLDPNTDTKRKDSSKVGPHKVKLTHWERWRPQRRARLVFRNGGETKVEDTGHLRWSCSFWKRLSPRMHI</sequence>
<feature type="domain" description="Carboxylesterase type B" evidence="2">
    <location>
        <begin position="197"/>
        <end position="654"/>
    </location>
</feature>
<dbReference type="KEGG" id="amus:LMH87_000718"/>
<evidence type="ECO:0000313" key="4">
    <source>
        <dbReference type="Proteomes" id="UP001144673"/>
    </source>
</evidence>
<evidence type="ECO:0000313" key="3">
    <source>
        <dbReference type="EMBL" id="KAJ4155477.1"/>
    </source>
</evidence>
<dbReference type="SUPFAM" id="SSF53474">
    <property type="entry name" value="alpha/beta-Hydrolases"/>
    <property type="match status" value="1"/>
</dbReference>
<dbReference type="PANTHER" id="PTHR11559">
    <property type="entry name" value="CARBOXYLESTERASE"/>
    <property type="match status" value="1"/>
</dbReference>
<dbReference type="InterPro" id="IPR029058">
    <property type="entry name" value="AB_hydrolase_fold"/>
</dbReference>
<dbReference type="GeneID" id="80887877"/>
<reference evidence="3" key="1">
    <citation type="journal article" date="2023" name="Access Microbiol">
        <title>De-novo genome assembly for Akanthomyces muscarius, a biocontrol agent of insect agricultural pests.</title>
        <authorList>
            <person name="Erdos Z."/>
            <person name="Studholme D.J."/>
            <person name="Raymond B."/>
            <person name="Sharma M."/>
        </authorList>
    </citation>
    <scope>NUCLEOTIDE SEQUENCE</scope>
    <source>
        <strain evidence="3">Ve6</strain>
    </source>
</reference>
<dbReference type="Proteomes" id="UP001144673">
    <property type="component" value="Chromosome 6"/>
</dbReference>
<dbReference type="InterPro" id="IPR002018">
    <property type="entry name" value="CarbesteraseB"/>
</dbReference>
<keyword evidence="4" id="KW-1185">Reference proteome</keyword>
<dbReference type="RefSeq" id="XP_056055601.1">
    <property type="nucleotide sequence ID" value="XM_056198676.1"/>
</dbReference>
<keyword evidence="1" id="KW-0732">Signal</keyword>
<dbReference type="InterPro" id="IPR050309">
    <property type="entry name" value="Type-B_Carboxylest/Lipase"/>
</dbReference>
<name>A0A9W8QHD7_AKAMU</name>
<evidence type="ECO:0000259" key="2">
    <source>
        <dbReference type="Pfam" id="PF00135"/>
    </source>
</evidence>
<feature type="chain" id="PRO_5040931856" description="Carboxylesterase type B domain-containing protein" evidence="1">
    <location>
        <begin position="26"/>
        <end position="689"/>
    </location>
</feature>
<comment type="caution">
    <text evidence="3">The sequence shown here is derived from an EMBL/GenBank/DDBJ whole genome shotgun (WGS) entry which is preliminary data.</text>
</comment>
<gene>
    <name evidence="3" type="ORF">LMH87_000718</name>
</gene>
<protein>
    <recommendedName>
        <fullName evidence="2">Carboxylesterase type B domain-containing protein</fullName>
    </recommendedName>
</protein>
<dbReference type="Gene3D" id="3.40.50.1820">
    <property type="entry name" value="alpha/beta hydrolase"/>
    <property type="match status" value="1"/>
</dbReference>
<dbReference type="EMBL" id="JAJHUN010000007">
    <property type="protein sequence ID" value="KAJ4155477.1"/>
    <property type="molecule type" value="Genomic_DNA"/>
</dbReference>
<dbReference type="Pfam" id="PF00135">
    <property type="entry name" value="COesterase"/>
    <property type="match status" value="1"/>
</dbReference>
<organism evidence="3 4">
    <name type="scientific">Akanthomyces muscarius</name>
    <name type="common">Entomopathogenic fungus</name>
    <name type="synonym">Lecanicillium muscarium</name>
    <dbReference type="NCBI Taxonomy" id="2231603"/>
    <lineage>
        <taxon>Eukaryota</taxon>
        <taxon>Fungi</taxon>
        <taxon>Dikarya</taxon>
        <taxon>Ascomycota</taxon>
        <taxon>Pezizomycotina</taxon>
        <taxon>Sordariomycetes</taxon>
        <taxon>Hypocreomycetidae</taxon>
        <taxon>Hypocreales</taxon>
        <taxon>Cordycipitaceae</taxon>
        <taxon>Akanthomyces</taxon>
    </lineage>
</organism>